<feature type="region of interest" description="Disordered" evidence="1">
    <location>
        <begin position="100"/>
        <end position="135"/>
    </location>
</feature>
<feature type="region of interest" description="Disordered" evidence="1">
    <location>
        <begin position="64"/>
        <end position="86"/>
    </location>
</feature>
<dbReference type="InterPro" id="IPR053151">
    <property type="entry name" value="RNase_H-like"/>
</dbReference>
<dbReference type="PANTHER" id="PTHR47723">
    <property type="entry name" value="OS05G0353850 PROTEIN"/>
    <property type="match status" value="1"/>
</dbReference>
<evidence type="ECO:0000313" key="3">
    <source>
        <dbReference type="EMBL" id="EOY00274.1"/>
    </source>
</evidence>
<dbReference type="Pfam" id="PF13456">
    <property type="entry name" value="RVT_3"/>
    <property type="match status" value="1"/>
</dbReference>
<dbReference type="InterPro" id="IPR002156">
    <property type="entry name" value="RNaseH_domain"/>
</dbReference>
<dbReference type="InterPro" id="IPR044730">
    <property type="entry name" value="RNase_H-like_dom_plant"/>
</dbReference>
<reference evidence="3 4" key="1">
    <citation type="journal article" date="2013" name="Genome Biol.">
        <title>The genome sequence of the most widely cultivated cacao type and its use to identify candidate genes regulating pod color.</title>
        <authorList>
            <person name="Motamayor J.C."/>
            <person name="Mockaitis K."/>
            <person name="Schmutz J."/>
            <person name="Haiminen N."/>
            <person name="Iii D.L."/>
            <person name="Cornejo O."/>
            <person name="Findley S.D."/>
            <person name="Zheng P."/>
            <person name="Utro F."/>
            <person name="Royaert S."/>
            <person name="Saski C."/>
            <person name="Jenkins J."/>
            <person name="Podicheti R."/>
            <person name="Zhao M."/>
            <person name="Scheffler B.E."/>
            <person name="Stack J.C."/>
            <person name="Feltus F.A."/>
            <person name="Mustiga G.M."/>
            <person name="Amores F."/>
            <person name="Phillips W."/>
            <person name="Marelli J.P."/>
            <person name="May G.D."/>
            <person name="Shapiro H."/>
            <person name="Ma J."/>
            <person name="Bustamante C.D."/>
            <person name="Schnell R.J."/>
            <person name="Main D."/>
            <person name="Gilbert D."/>
            <person name="Parida L."/>
            <person name="Kuhn D.N."/>
        </authorList>
    </citation>
    <scope>NUCLEOTIDE SEQUENCE [LARGE SCALE GENOMIC DNA]</scope>
    <source>
        <strain evidence="4">cv. Matina 1-6</strain>
    </source>
</reference>
<dbReference type="eggNOG" id="KOG1075">
    <property type="taxonomic scope" value="Eukaryota"/>
</dbReference>
<organism evidence="3 4">
    <name type="scientific">Theobroma cacao</name>
    <name type="common">Cacao</name>
    <name type="synonym">Cocoa</name>
    <dbReference type="NCBI Taxonomy" id="3641"/>
    <lineage>
        <taxon>Eukaryota</taxon>
        <taxon>Viridiplantae</taxon>
        <taxon>Streptophyta</taxon>
        <taxon>Embryophyta</taxon>
        <taxon>Tracheophyta</taxon>
        <taxon>Spermatophyta</taxon>
        <taxon>Magnoliopsida</taxon>
        <taxon>eudicotyledons</taxon>
        <taxon>Gunneridae</taxon>
        <taxon>Pentapetalae</taxon>
        <taxon>rosids</taxon>
        <taxon>malvids</taxon>
        <taxon>Malvales</taxon>
        <taxon>Malvaceae</taxon>
        <taxon>Byttnerioideae</taxon>
        <taxon>Theobroma</taxon>
    </lineage>
</organism>
<evidence type="ECO:0000313" key="4">
    <source>
        <dbReference type="Proteomes" id="UP000026915"/>
    </source>
</evidence>
<feature type="domain" description="RNase H type-1" evidence="2">
    <location>
        <begin position="376"/>
        <end position="440"/>
    </location>
</feature>
<protein>
    <recommendedName>
        <fullName evidence="2">RNase H type-1 domain-containing protein</fullName>
    </recommendedName>
</protein>
<dbReference type="InParanoid" id="A0A061EDD7"/>
<evidence type="ECO:0000256" key="1">
    <source>
        <dbReference type="SAM" id="MobiDB-lite"/>
    </source>
</evidence>
<dbReference type="Gramene" id="EOY00274">
    <property type="protein sequence ID" value="EOY00274"/>
    <property type="gene ID" value="TCM_010115"/>
</dbReference>
<dbReference type="GO" id="GO:0003676">
    <property type="term" value="F:nucleic acid binding"/>
    <property type="evidence" value="ECO:0007669"/>
    <property type="project" value="InterPro"/>
</dbReference>
<sequence length="451" mass="51184">MEEFKKLNTRAFLGFASPMRCMATLKMYAIAIMRSLNLWSMRISRRTLKALVIPLMGHGCWSREESQKDEIQEEVNATDNGDASDNSKNMGDFALEKHIDSATNKKEPTGCEKIKLPSASKEENGAHDRNHNDEGESIDQIMVTHTMRNFTDPQPSNSDPIVTIDQSGDCDSAMQQTTTLDPSKHWVLKMGDKNFMTRTFSQNRSGKLRVSQLHVFDGTWCDDKKLLKAHAVDFFRKLYSKDDTVLPIYPIRKAFPSLESTAFNSLVKLVDVNEDLVQFLQDTFEGVEVEPDLCKLTITLIPKSNSSSGRKLIKPNGERDLDRVVRLLLVEEMSLLLEIVSSVNILESDKPYWAPSSSGLFTVSSAYERLRAVERAVREAQGEWKGGFSLKLGKCTTYRAELWGVHKRLKLAWDLRYRRIDLQFDNMMMVQAIKASSPPLCSNLDLIQTIQ</sequence>
<dbReference type="Proteomes" id="UP000026915">
    <property type="component" value="Chromosome 2"/>
</dbReference>
<feature type="compositionally biased region" description="Basic and acidic residues" evidence="1">
    <location>
        <begin position="100"/>
        <end position="134"/>
    </location>
</feature>
<proteinExistence type="predicted"/>
<feature type="compositionally biased region" description="Polar residues" evidence="1">
    <location>
        <begin position="75"/>
        <end position="86"/>
    </location>
</feature>
<dbReference type="GO" id="GO:0004523">
    <property type="term" value="F:RNA-DNA hybrid ribonuclease activity"/>
    <property type="evidence" value="ECO:0007669"/>
    <property type="project" value="InterPro"/>
</dbReference>
<dbReference type="AlphaFoldDB" id="A0A061EDD7"/>
<dbReference type="HOGENOM" id="CLU_607506_0_0_1"/>
<keyword evidence="4" id="KW-1185">Reference proteome</keyword>
<accession>A0A061EDD7</accession>
<evidence type="ECO:0000259" key="2">
    <source>
        <dbReference type="Pfam" id="PF13456"/>
    </source>
</evidence>
<dbReference type="CDD" id="cd06222">
    <property type="entry name" value="RNase_H_like"/>
    <property type="match status" value="1"/>
</dbReference>
<name>A0A061EDD7_THECC</name>
<dbReference type="PANTHER" id="PTHR47723:SF13">
    <property type="entry name" value="PUTATIVE-RELATED"/>
    <property type="match status" value="1"/>
</dbReference>
<gene>
    <name evidence="3" type="ORF">TCM_010115</name>
</gene>
<dbReference type="EMBL" id="CM001880">
    <property type="protein sequence ID" value="EOY00274.1"/>
    <property type="molecule type" value="Genomic_DNA"/>
</dbReference>